<proteinExistence type="predicted"/>
<dbReference type="Proteomes" id="UP000003494">
    <property type="component" value="Unassembled WGS sequence"/>
</dbReference>
<dbReference type="Gene3D" id="2.60.120.10">
    <property type="entry name" value="Jelly Rolls"/>
    <property type="match status" value="1"/>
</dbReference>
<evidence type="ECO:0000313" key="1">
    <source>
        <dbReference type="EMBL" id="EEP28900.1"/>
    </source>
</evidence>
<evidence type="ECO:0000313" key="2">
    <source>
        <dbReference type="Proteomes" id="UP000003494"/>
    </source>
</evidence>
<keyword evidence="2" id="KW-1185">Reference proteome</keyword>
<comment type="caution">
    <text evidence="1">The sequence shown here is derived from an EMBL/GenBank/DDBJ whole genome shotgun (WGS) entry which is preliminary data.</text>
</comment>
<dbReference type="HOGENOM" id="CLU_3029945_0_0_9"/>
<reference evidence="1" key="1">
    <citation type="submission" date="2009-04" db="EMBL/GenBank/DDBJ databases">
        <authorList>
            <person name="Weinstock G."/>
            <person name="Sodergren E."/>
            <person name="Clifton S."/>
            <person name="Fulton L."/>
            <person name="Fulton B."/>
            <person name="Courtney L."/>
            <person name="Fronick C."/>
            <person name="Harrison M."/>
            <person name="Strong C."/>
            <person name="Farmer C."/>
            <person name="Delahaunty K."/>
            <person name="Markovic C."/>
            <person name="Hall O."/>
            <person name="Minx P."/>
            <person name="Tomlinson C."/>
            <person name="Mitreva M."/>
            <person name="Nelson J."/>
            <person name="Hou S."/>
            <person name="Wollam A."/>
            <person name="Pepin K.H."/>
            <person name="Johnson M."/>
            <person name="Bhonagiri V."/>
            <person name="Nash W.E."/>
            <person name="Warren W."/>
            <person name="Chinwalla A."/>
            <person name="Mardis E.R."/>
            <person name="Wilson R.K."/>
        </authorList>
    </citation>
    <scope>NUCLEOTIDE SEQUENCE [LARGE SCALE GENOMIC DNA]</scope>
    <source>
        <strain evidence="1">DSM 14600</strain>
    </source>
</reference>
<dbReference type="EMBL" id="ACIP02000001">
    <property type="protein sequence ID" value="EEP28900.1"/>
    <property type="molecule type" value="Genomic_DNA"/>
</dbReference>
<name>C4G8F3_9FIRM</name>
<dbReference type="AlphaFoldDB" id="C4G8F3"/>
<gene>
    <name evidence="1" type="ORF">GCWU000342_00249</name>
</gene>
<protein>
    <recommendedName>
        <fullName evidence="3">Cupin 2 conserved barrel domain-containing protein</fullName>
    </recommendedName>
</protein>
<organism evidence="1 2">
    <name type="scientific">Shuttleworthella satelles DSM 14600</name>
    <dbReference type="NCBI Taxonomy" id="626523"/>
    <lineage>
        <taxon>Bacteria</taxon>
        <taxon>Bacillati</taxon>
        <taxon>Bacillota</taxon>
        <taxon>Clostridia</taxon>
        <taxon>Lachnospirales</taxon>
        <taxon>Lachnospiraceae</taxon>
        <taxon>Shuttleworthella</taxon>
    </lineage>
</organism>
<dbReference type="InterPro" id="IPR014710">
    <property type="entry name" value="RmlC-like_jellyroll"/>
</dbReference>
<evidence type="ECO:0008006" key="3">
    <source>
        <dbReference type="Google" id="ProtNLM"/>
    </source>
</evidence>
<dbReference type="RefSeq" id="WP_006905288.1">
    <property type="nucleotide sequence ID" value="NZ_GG665866.1"/>
</dbReference>
<dbReference type="STRING" id="626523.GCWU000342_00249"/>
<accession>C4G8F3</accession>
<sequence>MEEKRIYEMDLVKQEDKETAKKTPFYQTESTGGSVWVIKPGQTLQKHRHHNSDDI</sequence>
<dbReference type="eggNOG" id="COG0662">
    <property type="taxonomic scope" value="Bacteria"/>
</dbReference>